<comment type="subcellular location">
    <subcellularLocation>
        <location evidence="2">Cell outer membrane</location>
    </subcellularLocation>
    <subcellularLocation>
        <location evidence="1">Cell surface</location>
    </subcellularLocation>
</comment>
<comment type="caution">
    <text evidence="11">The sequence shown here is derived from an EMBL/GenBank/DDBJ whole genome shotgun (WGS) entry which is preliminary data.</text>
</comment>
<dbReference type="SUPFAM" id="SSF54523">
    <property type="entry name" value="Pili subunits"/>
    <property type="match status" value="1"/>
</dbReference>
<dbReference type="OrthoDB" id="7402953at2"/>
<evidence type="ECO:0000256" key="4">
    <source>
        <dbReference type="ARBA" id="ARBA00022692"/>
    </source>
</evidence>
<evidence type="ECO:0000313" key="11">
    <source>
        <dbReference type="EMBL" id="MXO96597.1"/>
    </source>
</evidence>
<evidence type="ECO:0000256" key="3">
    <source>
        <dbReference type="ARBA" id="ARBA00022452"/>
    </source>
</evidence>
<dbReference type="AlphaFoldDB" id="A0A6I4TNJ6"/>
<dbReference type="RefSeq" id="WP_160595678.1">
    <property type="nucleotide sequence ID" value="NZ_WTYI01000001.1"/>
</dbReference>
<evidence type="ECO:0000256" key="2">
    <source>
        <dbReference type="ARBA" id="ARBA00004442"/>
    </source>
</evidence>
<dbReference type="GO" id="GO:0009279">
    <property type="term" value="C:cell outer membrane"/>
    <property type="evidence" value="ECO:0007669"/>
    <property type="project" value="UniProtKB-SubCell"/>
</dbReference>
<evidence type="ECO:0000256" key="8">
    <source>
        <dbReference type="SAM" id="Coils"/>
    </source>
</evidence>
<feature type="chain" id="PRO_5026075328" description="Trimeric autotransporter adhesin YadA-like C-terminal membrane anchor domain-containing protein" evidence="9">
    <location>
        <begin position="33"/>
        <end position="551"/>
    </location>
</feature>
<accession>A0A6I4TNJ6</accession>
<organism evidence="11 12">
    <name type="scientific">Qipengyuania aquimaris</name>
    <dbReference type="NCBI Taxonomy" id="255984"/>
    <lineage>
        <taxon>Bacteria</taxon>
        <taxon>Pseudomonadati</taxon>
        <taxon>Pseudomonadota</taxon>
        <taxon>Alphaproteobacteria</taxon>
        <taxon>Sphingomonadales</taxon>
        <taxon>Erythrobacteraceae</taxon>
        <taxon>Qipengyuania</taxon>
    </lineage>
</organism>
<evidence type="ECO:0000256" key="9">
    <source>
        <dbReference type="SAM" id="SignalP"/>
    </source>
</evidence>
<dbReference type="InterPro" id="IPR045584">
    <property type="entry name" value="Pilin-like"/>
</dbReference>
<keyword evidence="12" id="KW-1185">Reference proteome</keyword>
<evidence type="ECO:0000256" key="1">
    <source>
        <dbReference type="ARBA" id="ARBA00004241"/>
    </source>
</evidence>
<keyword evidence="7" id="KW-0998">Cell outer membrane</keyword>
<dbReference type="GO" id="GO:0009986">
    <property type="term" value="C:cell surface"/>
    <property type="evidence" value="ECO:0007669"/>
    <property type="project" value="UniProtKB-SubCell"/>
</dbReference>
<evidence type="ECO:0000256" key="5">
    <source>
        <dbReference type="ARBA" id="ARBA00022729"/>
    </source>
</evidence>
<evidence type="ECO:0000313" key="12">
    <source>
        <dbReference type="Proteomes" id="UP000432727"/>
    </source>
</evidence>
<dbReference type="InterPro" id="IPR005594">
    <property type="entry name" value="YadA_C"/>
</dbReference>
<evidence type="ECO:0000256" key="6">
    <source>
        <dbReference type="ARBA" id="ARBA00023136"/>
    </source>
</evidence>
<keyword evidence="5 9" id="KW-0732">Signal</keyword>
<reference evidence="11 12" key="1">
    <citation type="submission" date="2019-12" db="EMBL/GenBank/DDBJ databases">
        <title>Genomic-based taxomic classification of the family Erythrobacteraceae.</title>
        <authorList>
            <person name="Xu L."/>
        </authorList>
    </citation>
    <scope>NUCLEOTIDE SEQUENCE [LARGE SCALE GENOMIC DNA]</scope>
    <source>
        <strain evidence="11 12">JCM 12189</strain>
    </source>
</reference>
<dbReference type="Pfam" id="PF03895">
    <property type="entry name" value="YadA_anchor"/>
    <property type="match status" value="1"/>
</dbReference>
<keyword evidence="6" id="KW-0472">Membrane</keyword>
<keyword evidence="4" id="KW-0812">Transmembrane</keyword>
<feature type="signal peptide" evidence="9">
    <location>
        <begin position="1"/>
        <end position="32"/>
    </location>
</feature>
<evidence type="ECO:0000256" key="7">
    <source>
        <dbReference type="ARBA" id="ARBA00023237"/>
    </source>
</evidence>
<sequence>MRTMNIAGRAAVAGLMTSVAGGALLVASPAAAQASDETCVRFSNGTVQCFEPGDFDYQYGPGSFDVAGQGDGAYDNLDTKIEQTAPSEAEVETAQAELDAANDAADTLATDLATVEATLTDDNLAAFEDVAATEAALAAAQAAEAEALAAQADAQTVFDAAADDLTDANVALGAAQTDLSDAQDAVDTAQANYDANQTTANLAALNDALADRADAQLALDAAEADRADALAVANDAAADLTAAQTAFNDAADATVAANDDFSDALTALDTSLASNDDFVDAITAAGGGYAADANGLNTLSNDATAAADQAVIEQAQFDALDDATNTYARARDVLVPAAENQNAAIAAASQALLGDPRADETNAEVEVIAALVDHEERITTNTADIATNAANIADNSARITVVEETLVEYDTRITANADAIVAESEARAAADAQLLDQLTAEENARIAGDAALQSQIDGIGGRVDLVEARIDQLDDRIASSTATAIALGGMGFLPDTRFNLSVAGGFYEGANAIAANAGIRVSDKVAITAGIGGGLNKNGKVGGRVGIIFGW</sequence>
<keyword evidence="8" id="KW-0175">Coiled coil</keyword>
<feature type="domain" description="Trimeric autotransporter adhesin YadA-like C-terminal membrane anchor" evidence="10">
    <location>
        <begin position="495"/>
        <end position="551"/>
    </location>
</feature>
<feature type="coiled-coil region" evidence="8">
    <location>
        <begin position="172"/>
        <end position="225"/>
    </location>
</feature>
<name>A0A6I4TNJ6_9SPHN</name>
<dbReference type="Gene3D" id="3.30.1300.30">
    <property type="entry name" value="GSPII I/J protein-like"/>
    <property type="match status" value="1"/>
</dbReference>
<protein>
    <recommendedName>
        <fullName evidence="10">Trimeric autotransporter adhesin YadA-like C-terminal membrane anchor domain-containing protein</fullName>
    </recommendedName>
</protein>
<dbReference type="Proteomes" id="UP000432727">
    <property type="component" value="Unassembled WGS sequence"/>
</dbReference>
<evidence type="ECO:0000259" key="10">
    <source>
        <dbReference type="Pfam" id="PF03895"/>
    </source>
</evidence>
<gene>
    <name evidence="11" type="ORF">GRI34_09245</name>
</gene>
<proteinExistence type="predicted"/>
<dbReference type="EMBL" id="WTYI01000001">
    <property type="protein sequence ID" value="MXO96597.1"/>
    <property type="molecule type" value="Genomic_DNA"/>
</dbReference>
<keyword evidence="3" id="KW-1134">Transmembrane beta strand</keyword>